<dbReference type="GO" id="GO:0006897">
    <property type="term" value="P:endocytosis"/>
    <property type="evidence" value="ECO:0007669"/>
    <property type="project" value="TreeGrafter"/>
</dbReference>
<proteinExistence type="predicted"/>
<sequence length="604" mass="68660">MYFPIVYNVSINIVFLCCLSNECGVPVSIGLHLRRLLTITIVQNKMDGVVNTSLLSITSDDQCTSDEIDTMVEAEDEDSASHSISNDDDEYDDDYDGEKYDTNNKSQINTVFIKSIIISVWDNTLGPSILHNWNGLGSHNKLDADVTTFISKFTVVDELPNLEEIGQNIEFKFNVSKDNGIIVATCIFKGKLNRSTTVFAFSLVLGREMLSKYLSLNRIIKDNMMNVASILQGLCNKNIDTTQVLIEFEPHLTSFVGLFDSLNKTGLPHFNIEGTMFKSMINPPTELLSKAITSHLETHGYSVVIGTDQTLVNQWVNTLSLFLSPSERVLCKHARKDSEFTPEIFVQGLLYQQPYAKDLWTRLVPISGVLSGRFPVTIVDLHSNTVRSFRKFNHFGGLKKEFFDCDLRTPYMNNNGMTIDLKLYRLDILYKNNQSLRPSENEKLYQDHFSVCNHVAPCVKRFFELICGYVPVETRKRNSGNVNTTPNRNNEHQHHYLNEILPMPIHLKLGLVNQFMQLLNRRALCLAKFVTVLTQKMNVDTVIDRNELKEEVLDLKGNMTVQEKDLELMVVLAHAEKLMPGVYRIVTGDPQQEADNLADFFDEI</sequence>
<feature type="region of interest" description="Disordered" evidence="1">
    <location>
        <begin position="74"/>
        <end position="97"/>
    </location>
</feature>
<dbReference type="InterPro" id="IPR027819">
    <property type="entry name" value="C9orf72"/>
</dbReference>
<comment type="caution">
    <text evidence="2">The sequence shown here is derived from an EMBL/GenBank/DDBJ whole genome shotgun (WGS) entry which is preliminary data.</text>
</comment>
<dbReference type="GO" id="GO:0005776">
    <property type="term" value="C:autophagosome"/>
    <property type="evidence" value="ECO:0007669"/>
    <property type="project" value="TreeGrafter"/>
</dbReference>
<dbReference type="GO" id="GO:0005768">
    <property type="term" value="C:endosome"/>
    <property type="evidence" value="ECO:0007669"/>
    <property type="project" value="TreeGrafter"/>
</dbReference>
<evidence type="ECO:0000256" key="1">
    <source>
        <dbReference type="SAM" id="MobiDB-lite"/>
    </source>
</evidence>
<dbReference type="PROSITE" id="PS51835">
    <property type="entry name" value="DENN_C9ORF72"/>
    <property type="match status" value="1"/>
</dbReference>
<dbReference type="GO" id="GO:0006914">
    <property type="term" value="P:autophagy"/>
    <property type="evidence" value="ECO:0007669"/>
    <property type="project" value="TreeGrafter"/>
</dbReference>
<gene>
    <name evidence="2" type="ORF">AKO1_005932</name>
</gene>
<dbReference type="AlphaFoldDB" id="A0AAW2YM20"/>
<accession>A0AAW2YM20</accession>
<dbReference type="Proteomes" id="UP001431209">
    <property type="component" value="Unassembled WGS sequence"/>
</dbReference>
<evidence type="ECO:0000313" key="2">
    <source>
        <dbReference type="EMBL" id="KAL0477142.1"/>
    </source>
</evidence>
<dbReference type="Pfam" id="PF15019">
    <property type="entry name" value="C9orf72-like"/>
    <property type="match status" value="1"/>
</dbReference>
<keyword evidence="3" id="KW-1185">Reference proteome</keyword>
<feature type="compositionally biased region" description="Acidic residues" evidence="1">
    <location>
        <begin position="86"/>
        <end position="96"/>
    </location>
</feature>
<dbReference type="PANTHER" id="PTHR31855:SF2">
    <property type="entry name" value="GUANINE NUCLEOTIDE EXCHANGE FACTOR C9ORF72"/>
    <property type="match status" value="1"/>
</dbReference>
<evidence type="ECO:0000313" key="3">
    <source>
        <dbReference type="Proteomes" id="UP001431209"/>
    </source>
</evidence>
<protein>
    <submittedName>
        <fullName evidence="2">Guanine nucleotide exchange protein</fullName>
    </submittedName>
</protein>
<reference evidence="2 3" key="1">
    <citation type="submission" date="2024-03" db="EMBL/GenBank/DDBJ databases">
        <title>The Acrasis kona genome and developmental transcriptomes reveal deep origins of eukaryotic multicellular pathways.</title>
        <authorList>
            <person name="Sheikh S."/>
            <person name="Fu C.-J."/>
            <person name="Brown M.W."/>
            <person name="Baldauf S.L."/>
        </authorList>
    </citation>
    <scope>NUCLEOTIDE SEQUENCE [LARGE SCALE GENOMIC DNA]</scope>
    <source>
        <strain evidence="2 3">ATCC MYA-3509</strain>
    </source>
</reference>
<dbReference type="EMBL" id="JAOPGA020000144">
    <property type="protein sequence ID" value="KAL0477142.1"/>
    <property type="molecule type" value="Genomic_DNA"/>
</dbReference>
<dbReference type="PANTHER" id="PTHR31855">
    <property type="entry name" value="GUANINE NUCLEOTIDE EXCHANGE C9ORF72"/>
    <property type="match status" value="1"/>
</dbReference>
<name>A0AAW2YM20_9EUKA</name>
<organism evidence="2 3">
    <name type="scientific">Acrasis kona</name>
    <dbReference type="NCBI Taxonomy" id="1008807"/>
    <lineage>
        <taxon>Eukaryota</taxon>
        <taxon>Discoba</taxon>
        <taxon>Heterolobosea</taxon>
        <taxon>Tetramitia</taxon>
        <taxon>Eutetramitia</taxon>
        <taxon>Acrasidae</taxon>
        <taxon>Acrasis</taxon>
    </lineage>
</organism>
<dbReference type="GO" id="GO:0005085">
    <property type="term" value="F:guanyl-nucleotide exchange factor activity"/>
    <property type="evidence" value="ECO:0007669"/>
    <property type="project" value="InterPro"/>
</dbReference>